<keyword evidence="6" id="KW-0695">RNA-directed DNA polymerase</keyword>
<keyword evidence="2" id="KW-0548">Nucleotidyltransferase</keyword>
<keyword evidence="3" id="KW-0540">Nuclease</keyword>
<keyword evidence="1" id="KW-0808">Transferase</keyword>
<name>V5GM70_ANOGL</name>
<evidence type="ECO:0000313" key="8">
    <source>
        <dbReference type="EMBL" id="JAB65204.1"/>
    </source>
</evidence>
<keyword evidence="4" id="KW-0255">Endonuclease</keyword>
<dbReference type="GO" id="GO:0016787">
    <property type="term" value="F:hydrolase activity"/>
    <property type="evidence" value="ECO:0007669"/>
    <property type="project" value="UniProtKB-KW"/>
</dbReference>
<dbReference type="GO" id="GO:0003964">
    <property type="term" value="F:RNA-directed DNA polymerase activity"/>
    <property type="evidence" value="ECO:0007669"/>
    <property type="project" value="UniProtKB-KW"/>
</dbReference>
<dbReference type="Pfam" id="PF17917">
    <property type="entry name" value="RT_RNaseH"/>
    <property type="match status" value="1"/>
</dbReference>
<dbReference type="AlphaFoldDB" id="V5GM70"/>
<feature type="domain" description="Reverse transcriptase RNase H-like" evidence="7">
    <location>
        <begin position="1"/>
        <end position="86"/>
    </location>
</feature>
<dbReference type="PANTHER" id="PTHR37984:SF5">
    <property type="entry name" value="PROTEIN NYNRIN-LIKE"/>
    <property type="match status" value="1"/>
</dbReference>
<dbReference type="InterPro" id="IPR043502">
    <property type="entry name" value="DNA/RNA_pol_sf"/>
</dbReference>
<dbReference type="GO" id="GO:0004519">
    <property type="term" value="F:endonuclease activity"/>
    <property type="evidence" value="ECO:0007669"/>
    <property type="project" value="UniProtKB-KW"/>
</dbReference>
<keyword evidence="5" id="KW-0378">Hydrolase</keyword>
<feature type="non-terminal residue" evidence="8">
    <location>
        <position position="166"/>
    </location>
</feature>
<evidence type="ECO:0000256" key="4">
    <source>
        <dbReference type="ARBA" id="ARBA00022759"/>
    </source>
</evidence>
<sequence length="166" mass="19661">VLFQTTKDGQRRLISCASAKFTKTESRYHVNEQETLAVIYGIKKYRQYLEDGEFTLYTDSRALLWLNKYKDEKSKLTRWALMLQGYRFTIVHVPGRCNELPDFLSRNPQEEADREDYPTLDERMYRVNCVEGPNEDQSDLNAPLFERVKRSQQEDDGCRNDVARLY</sequence>
<dbReference type="InterPro" id="IPR050951">
    <property type="entry name" value="Retrovirus_Pol_polyprotein"/>
</dbReference>
<feature type="non-terminal residue" evidence="8">
    <location>
        <position position="1"/>
    </location>
</feature>
<evidence type="ECO:0000256" key="6">
    <source>
        <dbReference type="ARBA" id="ARBA00022918"/>
    </source>
</evidence>
<organism evidence="8">
    <name type="scientific">Anoplophora glabripennis</name>
    <name type="common">Asian longhorn beetle</name>
    <name type="synonym">Anoplophora nobilis</name>
    <dbReference type="NCBI Taxonomy" id="217634"/>
    <lineage>
        <taxon>Eukaryota</taxon>
        <taxon>Metazoa</taxon>
        <taxon>Ecdysozoa</taxon>
        <taxon>Arthropoda</taxon>
        <taxon>Hexapoda</taxon>
        <taxon>Insecta</taxon>
        <taxon>Pterygota</taxon>
        <taxon>Neoptera</taxon>
        <taxon>Endopterygota</taxon>
        <taxon>Coleoptera</taxon>
        <taxon>Polyphaga</taxon>
        <taxon>Cucujiformia</taxon>
        <taxon>Chrysomeloidea</taxon>
        <taxon>Cerambycidae</taxon>
        <taxon>Lamiinae</taxon>
        <taxon>Lamiini</taxon>
        <taxon>Anoplophora</taxon>
    </lineage>
</organism>
<evidence type="ECO:0000256" key="5">
    <source>
        <dbReference type="ARBA" id="ARBA00022801"/>
    </source>
</evidence>
<dbReference type="SUPFAM" id="SSF56672">
    <property type="entry name" value="DNA/RNA polymerases"/>
    <property type="match status" value="1"/>
</dbReference>
<gene>
    <name evidence="8" type="primary">POLG</name>
</gene>
<accession>V5GM70</accession>
<evidence type="ECO:0000256" key="3">
    <source>
        <dbReference type="ARBA" id="ARBA00022722"/>
    </source>
</evidence>
<evidence type="ECO:0000256" key="2">
    <source>
        <dbReference type="ARBA" id="ARBA00022695"/>
    </source>
</evidence>
<dbReference type="InterPro" id="IPR041373">
    <property type="entry name" value="RT_RNaseH"/>
</dbReference>
<protein>
    <submittedName>
        <fullName evidence="8">Polyprotein</fullName>
    </submittedName>
</protein>
<dbReference type="CDD" id="cd09274">
    <property type="entry name" value="RNase_HI_RT_Ty3"/>
    <property type="match status" value="1"/>
</dbReference>
<evidence type="ECO:0000259" key="7">
    <source>
        <dbReference type="Pfam" id="PF17917"/>
    </source>
</evidence>
<dbReference type="EMBL" id="GALX01003262">
    <property type="protein sequence ID" value="JAB65204.1"/>
    <property type="molecule type" value="Transcribed_RNA"/>
</dbReference>
<proteinExistence type="predicted"/>
<reference evidence="8" key="1">
    <citation type="submission" date="2013-07" db="EMBL/GenBank/DDBJ databases">
        <title>Midgut Transcriptome Profiling of Anoplphora glabripennis, a Lignocellulose Degrading, Wood-Boring Cerambycid.</title>
        <authorList>
            <person name="Scully E.D."/>
            <person name="Hoover K."/>
            <person name="Carlson J.E."/>
            <person name="Tien M."/>
            <person name="Geib S.M."/>
        </authorList>
    </citation>
    <scope>NUCLEOTIDE SEQUENCE</scope>
</reference>
<evidence type="ECO:0000256" key="1">
    <source>
        <dbReference type="ARBA" id="ARBA00022679"/>
    </source>
</evidence>
<dbReference type="PANTHER" id="PTHR37984">
    <property type="entry name" value="PROTEIN CBG26694"/>
    <property type="match status" value="1"/>
</dbReference>